<feature type="region of interest" description="Disordered" evidence="2">
    <location>
        <begin position="681"/>
        <end position="726"/>
    </location>
</feature>
<evidence type="ECO:0000259" key="3">
    <source>
        <dbReference type="PROSITE" id="PS50836"/>
    </source>
</evidence>
<dbReference type="InterPro" id="IPR057443">
    <property type="entry name" value="At5g54830-like"/>
</dbReference>
<gene>
    <name evidence="6" type="ORF">B4U79_01122</name>
    <name evidence="5" type="ORF">B4U79_03120</name>
    <name evidence="7" type="ORF">B4U79_04351</name>
</gene>
<reference evidence="5" key="2">
    <citation type="submission" date="2018-11" db="EMBL/GenBank/DDBJ databases">
        <title>Trombidioid mite genomics.</title>
        <authorList>
            <person name="Dong X."/>
        </authorList>
    </citation>
    <scope>NUCLEOTIDE SEQUENCE</scope>
    <source>
        <strain evidence="5">UoL-WK</strain>
    </source>
</reference>
<dbReference type="EMBL" id="NCKU01001422">
    <property type="protein sequence ID" value="RWS12139.1"/>
    <property type="molecule type" value="Genomic_DNA"/>
</dbReference>
<dbReference type="SMART" id="SM00664">
    <property type="entry name" value="DoH"/>
    <property type="match status" value="1"/>
</dbReference>
<evidence type="ECO:0000313" key="8">
    <source>
        <dbReference type="Proteomes" id="UP000285301"/>
    </source>
</evidence>
<feature type="domain" description="DM13" evidence="4">
    <location>
        <begin position="129"/>
        <end position="236"/>
    </location>
</feature>
<dbReference type="Pfam" id="PF10517">
    <property type="entry name" value="DM13"/>
    <property type="match status" value="2"/>
</dbReference>
<dbReference type="EMBL" id="NCKU01001456">
    <property type="protein sequence ID" value="RWS12065.1"/>
    <property type="molecule type" value="Genomic_DNA"/>
</dbReference>
<evidence type="ECO:0000256" key="1">
    <source>
        <dbReference type="ARBA" id="ARBA00022737"/>
    </source>
</evidence>
<dbReference type="InterPro" id="IPR052126">
    <property type="entry name" value="Spindle_Org/Thrombomodulin"/>
</dbReference>
<feature type="compositionally biased region" description="Basic residues" evidence="2">
    <location>
        <begin position="699"/>
        <end position="709"/>
    </location>
</feature>
<evidence type="ECO:0000313" key="7">
    <source>
        <dbReference type="EMBL" id="RWS12169.1"/>
    </source>
</evidence>
<protein>
    <submittedName>
        <fullName evidence="5">Protein Skeletor: isoforms D/E-like protein</fullName>
    </submittedName>
</protein>
<comment type="caution">
    <text evidence="5">The sequence shown here is derived from an EMBL/GenBank/DDBJ whole genome shotgun (WGS) entry which is preliminary data.</text>
</comment>
<feature type="region of interest" description="Disordered" evidence="2">
    <location>
        <begin position="429"/>
        <end position="473"/>
    </location>
</feature>
<evidence type="ECO:0000313" key="5">
    <source>
        <dbReference type="EMBL" id="RWS12065.1"/>
    </source>
</evidence>
<dbReference type="InterPro" id="IPR045266">
    <property type="entry name" value="DOH_DOMON"/>
</dbReference>
<feature type="compositionally biased region" description="Low complexity" evidence="2">
    <location>
        <begin position="434"/>
        <end position="464"/>
    </location>
</feature>
<keyword evidence="1" id="KW-0677">Repeat</keyword>
<dbReference type="SMART" id="SM00686">
    <property type="entry name" value="DM13"/>
    <property type="match status" value="2"/>
</dbReference>
<evidence type="ECO:0000256" key="2">
    <source>
        <dbReference type="SAM" id="MobiDB-lite"/>
    </source>
</evidence>
<accession>A0A3S3S8T3</accession>
<dbReference type="Pfam" id="PF25489">
    <property type="entry name" value="At5g54830"/>
    <property type="match status" value="1"/>
</dbReference>
<name>A0A3S3S8T3_9ACAR</name>
<evidence type="ECO:0000313" key="6">
    <source>
        <dbReference type="EMBL" id="RWS12139.1"/>
    </source>
</evidence>
<dbReference type="InterPro" id="IPR019545">
    <property type="entry name" value="DM13_domain"/>
</dbReference>
<dbReference type="PANTHER" id="PTHR24036:SF13">
    <property type="entry name" value="PROTEIN SKELETOR, ISOFORMS D_E"/>
    <property type="match status" value="1"/>
</dbReference>
<feature type="non-terminal residue" evidence="5">
    <location>
        <position position="1"/>
    </location>
</feature>
<dbReference type="EMBL" id="NCKU01001404">
    <property type="protein sequence ID" value="RWS12169.1"/>
    <property type="molecule type" value="Genomic_DNA"/>
</dbReference>
<dbReference type="PROSITE" id="PS51549">
    <property type="entry name" value="DM13"/>
    <property type="match status" value="2"/>
</dbReference>
<organism evidence="5 8">
    <name type="scientific">Dinothrombium tinctorium</name>
    <dbReference type="NCBI Taxonomy" id="1965070"/>
    <lineage>
        <taxon>Eukaryota</taxon>
        <taxon>Metazoa</taxon>
        <taxon>Ecdysozoa</taxon>
        <taxon>Arthropoda</taxon>
        <taxon>Chelicerata</taxon>
        <taxon>Arachnida</taxon>
        <taxon>Acari</taxon>
        <taxon>Acariformes</taxon>
        <taxon>Trombidiformes</taxon>
        <taxon>Prostigmata</taxon>
        <taxon>Anystina</taxon>
        <taxon>Parasitengona</taxon>
        <taxon>Trombidioidea</taxon>
        <taxon>Trombidiidae</taxon>
        <taxon>Dinothrombium</taxon>
    </lineage>
</organism>
<dbReference type="InterPro" id="IPR005018">
    <property type="entry name" value="DOMON_domain"/>
</dbReference>
<dbReference type="PANTHER" id="PTHR24036">
    <property type="entry name" value="SKELETOR-RELATED"/>
    <property type="match status" value="1"/>
</dbReference>
<dbReference type="Proteomes" id="UP000285301">
    <property type="component" value="Unassembled WGS sequence"/>
</dbReference>
<feature type="domain" description="DM13" evidence="4">
    <location>
        <begin position="13"/>
        <end position="120"/>
    </location>
</feature>
<proteinExistence type="predicted"/>
<feature type="domain" description="DOMON" evidence="3">
    <location>
        <begin position="265"/>
        <end position="398"/>
    </location>
</feature>
<sequence>TVYGQQPTKPYYGTPLGKLKTHAHGVSGEVFVVDESTLFIKDFNYDGTGPDAYFWGGFTSKPDTTGFIIPDEKGSTKKLSAYRNKNLVLRLPEGNTVRDLKWFSVWCRKAKVNFGDVPIPRNLVVPTPVEIAPLSQLAHGLKSGPVTIVDAQTFLIPDFHYDGLGPAAYWWATKGPRQGPGGVHLDDENGSQKKLRRYAGETVVISLPEGKTIWDFDFFGVWCVEFQVDFGHTRIPHNVLVPPSPRMLGVKPESKLNCEVLYDALGFEIRWVMDGDDIVMQLVGRIAPNEYMAFGLGKDDSKSSMINADAVVTWYDRETGRGNAVDYYLQSKEQCVGNRGSCPDLKHSGASDSYSILHAAVVNDFTMITFKRPQLGVDEVYDQHVYSDGPQAVLWAIGPLNDRKEVSYHRLRTNGNLFIDFARTPKWNCPNPDSRSSTSQTTPSPTRGSLRVTVPQTQPRQPVPSYSSRSPDAWDIPPIICPADNTFRAQIGPTGGKKGYESITGKVGWGIAWYINGLLIPEITVQRGKTYTFIVEGGDDPVYSSRRHPLYITDSSEGGFDYKSEEERKRERIFAGAGITRDGKIVPTAEGRYCEWKIDTRRNESPEDFSDFFSFQRTLKLDCEKGQPAILKWTPDHNTPDIVYYQCYTHRYLGWKIRVVDSCDYLASASITSSVPHRVAANSTMTKQHSESISSRPKSAAKKKRKQKSRAMERSQNHSTIFARNETKKVQPLISDRFESRRIHSNFPQEIPELSAVVYQAPPSLPGAYIPQGAITPLNVFIPPMLIRPRFSTRPIVYLEEPQMDTPDSLLQMPPSLPQKTTDTIKESRIGQNLHGGFLPLLINSKNSTLSLSQSEINRIPKKNSTTSKKQTIPFKRLQKPEVSINFTRLGIPRQWYQPPVQDFNWKRKKETSKPETLSDSTPKPNIVTEYANGENNFENAYPAIAYTVDDVTLTSGDRGSYPSSSFVHDVRVNAENLYDKRFNNRILKATAKESSHGSAKHNENLAIILNKDQFETVGDTRNRENKELPTHSNAVDSRPKIPLLNITTNGTDDAILSHIMSLIAEGATPPEVKISSQRKGSIQSTHVEIHRKSVHKRSIDRVSDHLSISSSNLIKQTFSNVVFIQSLLCIAYAYLF</sequence>
<dbReference type="Pfam" id="PF03351">
    <property type="entry name" value="DOMON"/>
    <property type="match status" value="1"/>
</dbReference>
<evidence type="ECO:0000259" key="4">
    <source>
        <dbReference type="PROSITE" id="PS51549"/>
    </source>
</evidence>
<dbReference type="CDD" id="cd09631">
    <property type="entry name" value="DOMON_DOH"/>
    <property type="match status" value="1"/>
</dbReference>
<dbReference type="AlphaFoldDB" id="A0A3S3S8T3"/>
<dbReference type="OrthoDB" id="2448405at2759"/>
<keyword evidence="8" id="KW-1185">Reference proteome</keyword>
<dbReference type="PROSITE" id="PS50836">
    <property type="entry name" value="DOMON"/>
    <property type="match status" value="1"/>
</dbReference>
<reference evidence="5 8" key="1">
    <citation type="journal article" date="2018" name="Gigascience">
        <title>Genomes of trombidid mites reveal novel predicted allergens and laterally-transferred genes associated with secondary metabolism.</title>
        <authorList>
            <person name="Dong X."/>
            <person name="Chaisiri K."/>
            <person name="Xia D."/>
            <person name="Armstrong S.D."/>
            <person name="Fang Y."/>
            <person name="Donnelly M.J."/>
            <person name="Kadowaki T."/>
            <person name="McGarry J.W."/>
            <person name="Darby A.C."/>
            <person name="Makepeace B.L."/>
        </authorList>
    </citation>
    <scope>NUCLEOTIDE SEQUENCE [LARGE SCALE GENOMIC DNA]</scope>
    <source>
        <strain evidence="5">UoL-WK</strain>
    </source>
</reference>